<accession>A0ABT9GX59</accession>
<dbReference type="Pfam" id="PF12118">
    <property type="entry name" value="SprA-related"/>
    <property type="match status" value="1"/>
</dbReference>
<feature type="compositionally biased region" description="Polar residues" evidence="1">
    <location>
        <begin position="1"/>
        <end position="19"/>
    </location>
</feature>
<feature type="compositionally biased region" description="Basic and acidic residues" evidence="1">
    <location>
        <begin position="108"/>
        <end position="134"/>
    </location>
</feature>
<keyword evidence="2" id="KW-0482">Metalloprotease</keyword>
<keyword evidence="2" id="KW-0378">Hydrolase</keyword>
<gene>
    <name evidence="2" type="ORF">Q3O60_05490</name>
</gene>
<feature type="compositionally biased region" description="Basic and acidic residues" evidence="1">
    <location>
        <begin position="21"/>
        <end position="54"/>
    </location>
</feature>
<dbReference type="InterPro" id="IPR021973">
    <property type="entry name" value="SprA-related"/>
</dbReference>
<organism evidence="2 3">
    <name type="scientific">Alkalimonas collagenimarina</name>
    <dbReference type="NCBI Taxonomy" id="400390"/>
    <lineage>
        <taxon>Bacteria</taxon>
        <taxon>Pseudomonadati</taxon>
        <taxon>Pseudomonadota</taxon>
        <taxon>Gammaproteobacteria</taxon>
        <taxon>Alkalimonas</taxon>
    </lineage>
</organism>
<dbReference type="GO" id="GO:0008237">
    <property type="term" value="F:metallopeptidase activity"/>
    <property type="evidence" value="ECO:0007669"/>
    <property type="project" value="UniProtKB-KW"/>
</dbReference>
<proteinExistence type="predicted"/>
<dbReference type="Proteomes" id="UP001231616">
    <property type="component" value="Unassembled WGS sequence"/>
</dbReference>
<feature type="region of interest" description="Disordered" evidence="1">
    <location>
        <begin position="241"/>
        <end position="265"/>
    </location>
</feature>
<evidence type="ECO:0000313" key="3">
    <source>
        <dbReference type="Proteomes" id="UP001231616"/>
    </source>
</evidence>
<protein>
    <submittedName>
        <fullName evidence="2">Metalloprotease CJM1_0395 family protein</fullName>
    </submittedName>
</protein>
<sequence length="289" mass="31677">MNITSHYPNVSLNTSNPSTDMARRDNQRRELIEPVKELSKGPAEKPVASDDKQKQQAINGGNNGGVQRAGQDTELPQAVTGRNSDAEQDSEQGSNPEDSSRSQQQAERQQEQAEQQELRELRARDREVRTHEQAHAAIGGQYASAPTYTYERGPDGNQYAVGGEVQIDLSEIPGDPQATVQKMQQVRAAALAPAEPSAADRRIAADASRRMLAARAEMAKEAISRSNEPGAPQRFFADQDAEQQIRVPDSSSNALPQSESETLQRRSQVISGFYQQATTPQQSTLRQQA</sequence>
<evidence type="ECO:0000313" key="2">
    <source>
        <dbReference type="EMBL" id="MDP4535631.1"/>
    </source>
</evidence>
<keyword evidence="2" id="KW-0645">Protease</keyword>
<dbReference type="RefSeq" id="WP_305892898.1">
    <property type="nucleotide sequence ID" value="NZ_JAUZVZ010000006.1"/>
</dbReference>
<evidence type="ECO:0000256" key="1">
    <source>
        <dbReference type="SAM" id="MobiDB-lite"/>
    </source>
</evidence>
<name>A0ABT9GX59_9GAMM</name>
<comment type="caution">
    <text evidence="2">The sequence shown here is derived from an EMBL/GenBank/DDBJ whole genome shotgun (WGS) entry which is preliminary data.</text>
</comment>
<feature type="compositionally biased region" description="Polar residues" evidence="1">
    <location>
        <begin position="249"/>
        <end position="265"/>
    </location>
</feature>
<dbReference type="EMBL" id="JAUZVZ010000006">
    <property type="protein sequence ID" value="MDP4535631.1"/>
    <property type="molecule type" value="Genomic_DNA"/>
</dbReference>
<feature type="region of interest" description="Disordered" evidence="1">
    <location>
        <begin position="1"/>
        <end position="157"/>
    </location>
</feature>
<keyword evidence="3" id="KW-1185">Reference proteome</keyword>
<reference evidence="2 3" key="1">
    <citation type="submission" date="2023-08" db="EMBL/GenBank/DDBJ databases">
        <authorList>
            <person name="Joshi A."/>
            <person name="Thite S."/>
        </authorList>
    </citation>
    <scope>NUCLEOTIDE SEQUENCE [LARGE SCALE GENOMIC DNA]</scope>
    <source>
        <strain evidence="2 3">AC40</strain>
    </source>
</reference>